<dbReference type="PANTHER" id="PTHR48081:SF6">
    <property type="entry name" value="PEPTIDASE S9 PROLYL OLIGOPEPTIDASE CATALYTIC DOMAIN-CONTAINING PROTEIN"/>
    <property type="match status" value="1"/>
</dbReference>
<sequence>MKYQTRQGLRVFHLAILLNLICFPTFYAQESVEIWEGEIPGAILAEDYTQIENKNEAGVVTGISKVVTPELKIFKAENPNNASILILPGGGYSHLSVEKEGRKVATWANSLGLNAFVLHYRLPSDEIMEDKRLAPLADAQQAMRFIRKNAGKWDLNPDQIGVLGFSAGGHLAASLSTRFNEKIVQKDQVVSGRPDFSILIYPVISMEDKLTHKGSQESLLGENAKEDLIKNFSNENLVTAETPPAFLVHATDDKAVPVENSLEYYKALKANNVPVEMHIFEDGGHGFGLGKKGTNTFWPNNLEKWLDQHHLIQNKPMVFSYFTGNGEDGLHLAYSYDGYTWKALNNGKSFLKPELGNEKLMRDPCIIKGGDGKYHMVWTVGWTEKGIGYASSKDLINWSDQQYIPVMEHEENARNTWAPEVTYDEENEEYIIYWATTIKGKFRETQIDADDGYNHRMYYVSTKDFKNFSDTKILYEPGFNVIDASIKEYEDMFVMFLKDETREPAEKNIRIATANNLKGPYSKASEPITGEYWAEGPTSVKIRDEYLVFFDKYIEKEFGAVRSNDLENWEDISDKVSFPEDIRHGSILKVPAEVLKSLQE</sequence>
<dbReference type="InterPro" id="IPR023296">
    <property type="entry name" value="Glyco_hydro_beta-prop_sf"/>
</dbReference>
<dbReference type="SUPFAM" id="SSF75005">
    <property type="entry name" value="Arabinanase/levansucrase/invertase"/>
    <property type="match status" value="1"/>
</dbReference>
<dbReference type="InterPro" id="IPR049492">
    <property type="entry name" value="BD-FAE-like_dom"/>
</dbReference>
<evidence type="ECO:0000313" key="6">
    <source>
        <dbReference type="EMBL" id="PKD17706.1"/>
    </source>
</evidence>
<name>A0A2N0TSM3_9FLAO</name>
<protein>
    <submittedName>
        <fullName evidence="6">Beta-galactosidase</fullName>
    </submittedName>
</protein>
<accession>A0A2N0TSM3</accession>
<evidence type="ECO:0000313" key="7">
    <source>
        <dbReference type="Proteomes" id="UP000232673"/>
    </source>
</evidence>
<keyword evidence="7" id="KW-1185">Reference proteome</keyword>
<dbReference type="PANTHER" id="PTHR48081">
    <property type="entry name" value="AB HYDROLASE SUPERFAMILY PROTEIN C4A8.06C"/>
    <property type="match status" value="1"/>
</dbReference>
<keyword evidence="2 4" id="KW-0378">Hydrolase</keyword>
<dbReference type="InterPro" id="IPR050300">
    <property type="entry name" value="GDXG_lipolytic_enzyme"/>
</dbReference>
<evidence type="ECO:0000256" key="2">
    <source>
        <dbReference type="ARBA" id="ARBA00022801"/>
    </source>
</evidence>
<evidence type="ECO:0000256" key="3">
    <source>
        <dbReference type="ARBA" id="ARBA00023295"/>
    </source>
</evidence>
<dbReference type="GO" id="GO:0005975">
    <property type="term" value="P:carbohydrate metabolic process"/>
    <property type="evidence" value="ECO:0007669"/>
    <property type="project" value="InterPro"/>
</dbReference>
<evidence type="ECO:0000256" key="4">
    <source>
        <dbReference type="RuleBase" id="RU361187"/>
    </source>
</evidence>
<dbReference type="Pfam" id="PF04616">
    <property type="entry name" value="Glyco_hydro_43"/>
    <property type="match status" value="1"/>
</dbReference>
<dbReference type="Gene3D" id="2.115.10.20">
    <property type="entry name" value="Glycosyl hydrolase domain, family 43"/>
    <property type="match status" value="1"/>
</dbReference>
<dbReference type="GO" id="GO:0004553">
    <property type="term" value="F:hydrolase activity, hydrolyzing O-glycosyl compounds"/>
    <property type="evidence" value="ECO:0007669"/>
    <property type="project" value="InterPro"/>
</dbReference>
<keyword evidence="3 4" id="KW-0326">Glycosidase</keyword>
<organism evidence="6 7">
    <name type="scientific">Salegentibacter salinarum</name>
    <dbReference type="NCBI Taxonomy" id="447422"/>
    <lineage>
        <taxon>Bacteria</taxon>
        <taxon>Pseudomonadati</taxon>
        <taxon>Bacteroidota</taxon>
        <taxon>Flavobacteriia</taxon>
        <taxon>Flavobacteriales</taxon>
        <taxon>Flavobacteriaceae</taxon>
        <taxon>Salegentibacter</taxon>
    </lineage>
</organism>
<dbReference type="Pfam" id="PF20434">
    <property type="entry name" value="BD-FAE"/>
    <property type="match status" value="1"/>
</dbReference>
<dbReference type="InterPro" id="IPR006710">
    <property type="entry name" value="Glyco_hydro_43"/>
</dbReference>
<comment type="caution">
    <text evidence="6">The sequence shown here is derived from an EMBL/GenBank/DDBJ whole genome shotgun (WGS) entry which is preliminary data.</text>
</comment>
<dbReference type="CDD" id="cd08983">
    <property type="entry name" value="GH43_Bt3655-like"/>
    <property type="match status" value="1"/>
</dbReference>
<dbReference type="AlphaFoldDB" id="A0A2N0TSM3"/>
<dbReference type="RefSeq" id="WP_079712293.1">
    <property type="nucleotide sequence ID" value="NZ_FUZC01000003.1"/>
</dbReference>
<dbReference type="STRING" id="447422.SAMN05660903_01168"/>
<evidence type="ECO:0000256" key="1">
    <source>
        <dbReference type="ARBA" id="ARBA00009865"/>
    </source>
</evidence>
<reference evidence="6 7" key="1">
    <citation type="submission" date="2015-10" db="EMBL/GenBank/DDBJ databases">
        <title>Draft genome sequence of Salegentibacter salinarum KCTC 12975.</title>
        <authorList>
            <person name="Lin W."/>
            <person name="Zheng Q."/>
        </authorList>
    </citation>
    <scope>NUCLEOTIDE SEQUENCE [LARGE SCALE GENOMIC DNA]</scope>
    <source>
        <strain evidence="6 7">KCTC 12975</strain>
    </source>
</reference>
<proteinExistence type="inferred from homology"/>
<comment type="similarity">
    <text evidence="1 4">Belongs to the glycosyl hydrolase 43 family.</text>
</comment>
<dbReference type="EMBL" id="LKTS01000034">
    <property type="protein sequence ID" value="PKD17706.1"/>
    <property type="molecule type" value="Genomic_DNA"/>
</dbReference>
<feature type="domain" description="BD-FAE-like" evidence="5">
    <location>
        <begin position="82"/>
        <end position="268"/>
    </location>
</feature>
<evidence type="ECO:0000259" key="5">
    <source>
        <dbReference type="Pfam" id="PF20434"/>
    </source>
</evidence>
<dbReference type="OrthoDB" id="9794725at2"/>
<gene>
    <name evidence="6" type="ORF">APR41_05735</name>
</gene>
<dbReference type="SUPFAM" id="SSF53474">
    <property type="entry name" value="alpha/beta-Hydrolases"/>
    <property type="match status" value="1"/>
</dbReference>
<dbReference type="InterPro" id="IPR029058">
    <property type="entry name" value="AB_hydrolase_fold"/>
</dbReference>
<dbReference type="Proteomes" id="UP000232673">
    <property type="component" value="Unassembled WGS sequence"/>
</dbReference>
<dbReference type="Gene3D" id="3.40.50.1820">
    <property type="entry name" value="alpha/beta hydrolase"/>
    <property type="match status" value="1"/>
</dbReference>